<dbReference type="EMBL" id="LSSN01001389">
    <property type="protein sequence ID" value="OMJ19827.1"/>
    <property type="molecule type" value="Genomic_DNA"/>
</dbReference>
<evidence type="ECO:0000256" key="1">
    <source>
        <dbReference type="SAM" id="SignalP"/>
    </source>
</evidence>
<gene>
    <name evidence="2" type="ORF">AYI70_g4491</name>
</gene>
<proteinExistence type="predicted"/>
<reference evidence="2 3" key="1">
    <citation type="submission" date="2017-01" db="EMBL/GenBank/DDBJ databases">
        <authorList>
            <person name="Mah S.A."/>
            <person name="Swanson W.J."/>
            <person name="Moy G.W."/>
            <person name="Vacquier V.D."/>
        </authorList>
    </citation>
    <scope>NUCLEOTIDE SEQUENCE [LARGE SCALE GENOMIC DNA]</scope>
    <source>
        <strain evidence="2 3">GSMNP</strain>
    </source>
</reference>
<protein>
    <submittedName>
        <fullName evidence="2">Uncharacterized protein</fullName>
    </submittedName>
</protein>
<dbReference type="AlphaFoldDB" id="A0A1R1XYQ9"/>
<evidence type="ECO:0000313" key="3">
    <source>
        <dbReference type="Proteomes" id="UP000187283"/>
    </source>
</evidence>
<comment type="caution">
    <text evidence="2">The sequence shown here is derived from an EMBL/GenBank/DDBJ whole genome shotgun (WGS) entry which is preliminary data.</text>
</comment>
<keyword evidence="3" id="KW-1185">Reference proteome</keyword>
<sequence>MLSKSIIIAIISLVSVSILSVNAQSRRILGRPCNFGTQMCDKNSLRGYYSCYRGKYVYKRCSYGTICARRGRSTYCKRRIQPRNLDEGYTQ</sequence>
<evidence type="ECO:0000313" key="2">
    <source>
        <dbReference type="EMBL" id="OMJ19827.1"/>
    </source>
</evidence>
<organism evidence="2 3">
    <name type="scientific">Smittium culicis</name>
    <dbReference type="NCBI Taxonomy" id="133412"/>
    <lineage>
        <taxon>Eukaryota</taxon>
        <taxon>Fungi</taxon>
        <taxon>Fungi incertae sedis</taxon>
        <taxon>Zoopagomycota</taxon>
        <taxon>Kickxellomycotina</taxon>
        <taxon>Harpellomycetes</taxon>
        <taxon>Harpellales</taxon>
        <taxon>Legeriomycetaceae</taxon>
        <taxon>Smittium</taxon>
    </lineage>
</organism>
<dbReference type="Proteomes" id="UP000187283">
    <property type="component" value="Unassembled WGS sequence"/>
</dbReference>
<feature type="signal peptide" evidence="1">
    <location>
        <begin position="1"/>
        <end position="23"/>
    </location>
</feature>
<accession>A0A1R1XYQ9</accession>
<keyword evidence="1" id="KW-0732">Signal</keyword>
<feature type="chain" id="PRO_5012164269" evidence="1">
    <location>
        <begin position="24"/>
        <end position="91"/>
    </location>
</feature>
<name>A0A1R1XYQ9_9FUNG</name>